<evidence type="ECO:0000259" key="5">
    <source>
        <dbReference type="PROSITE" id="PS50090"/>
    </source>
</evidence>
<dbReference type="SMART" id="SM00717">
    <property type="entry name" value="SANT"/>
    <property type="match status" value="3"/>
</dbReference>
<dbReference type="EMBL" id="CP111025">
    <property type="protein sequence ID" value="WAR25655.1"/>
    <property type="molecule type" value="Genomic_DNA"/>
</dbReference>
<dbReference type="InterPro" id="IPR001005">
    <property type="entry name" value="SANT/Myb"/>
</dbReference>
<evidence type="ECO:0000256" key="3">
    <source>
        <dbReference type="ARBA" id="ARBA00023242"/>
    </source>
</evidence>
<evidence type="ECO:0000256" key="2">
    <source>
        <dbReference type="ARBA" id="ARBA00023125"/>
    </source>
</evidence>
<evidence type="ECO:0000256" key="1">
    <source>
        <dbReference type="ARBA" id="ARBA00004123"/>
    </source>
</evidence>
<organism evidence="7 8">
    <name type="scientific">Mya arenaria</name>
    <name type="common">Soft-shell clam</name>
    <dbReference type="NCBI Taxonomy" id="6604"/>
    <lineage>
        <taxon>Eukaryota</taxon>
        <taxon>Metazoa</taxon>
        <taxon>Spiralia</taxon>
        <taxon>Lophotrochozoa</taxon>
        <taxon>Mollusca</taxon>
        <taxon>Bivalvia</taxon>
        <taxon>Autobranchia</taxon>
        <taxon>Heteroconchia</taxon>
        <taxon>Euheterodonta</taxon>
        <taxon>Imparidentia</taxon>
        <taxon>Neoheterodontei</taxon>
        <taxon>Myida</taxon>
        <taxon>Myoidea</taxon>
        <taxon>Myidae</taxon>
        <taxon>Mya</taxon>
    </lineage>
</organism>
<name>A0ABY7FTX1_MYAAR</name>
<feature type="region of interest" description="Disordered" evidence="4">
    <location>
        <begin position="163"/>
        <end position="200"/>
    </location>
</feature>
<evidence type="ECO:0000259" key="6">
    <source>
        <dbReference type="PROSITE" id="PS51294"/>
    </source>
</evidence>
<dbReference type="InterPro" id="IPR009057">
    <property type="entry name" value="Homeodomain-like_sf"/>
</dbReference>
<evidence type="ECO:0000313" key="7">
    <source>
        <dbReference type="EMBL" id="WAR25655.1"/>
    </source>
</evidence>
<gene>
    <name evidence="7" type="ORF">MAR_011359</name>
</gene>
<evidence type="ECO:0000256" key="4">
    <source>
        <dbReference type="SAM" id="MobiDB-lite"/>
    </source>
</evidence>
<dbReference type="Gene3D" id="1.10.10.60">
    <property type="entry name" value="Homeodomain-like"/>
    <property type="match status" value="2"/>
</dbReference>
<dbReference type="InterPro" id="IPR017930">
    <property type="entry name" value="Myb_dom"/>
</dbReference>
<feature type="domain" description="Myb-like" evidence="5">
    <location>
        <begin position="297"/>
        <end position="358"/>
    </location>
</feature>
<dbReference type="Pfam" id="PF20588">
    <property type="entry name" value="DMTF1_N"/>
    <property type="match status" value="1"/>
</dbReference>
<comment type="subcellular location">
    <subcellularLocation>
        <location evidence="1">Nucleus</location>
    </subcellularLocation>
</comment>
<proteinExistence type="predicted"/>
<dbReference type="InterPro" id="IPR051651">
    <property type="entry name" value="DMTF1_DNA-bind_reg"/>
</dbReference>
<dbReference type="Pfam" id="PF00249">
    <property type="entry name" value="Myb_DNA-binding"/>
    <property type="match status" value="1"/>
</dbReference>
<feature type="domain" description="HTH myb-type" evidence="6">
    <location>
        <begin position="331"/>
        <end position="362"/>
    </location>
</feature>
<dbReference type="PROSITE" id="PS50090">
    <property type="entry name" value="MYB_LIKE"/>
    <property type="match status" value="2"/>
</dbReference>
<dbReference type="InterPro" id="IPR046775">
    <property type="entry name" value="DMTF1_N"/>
</dbReference>
<accession>A0ABY7FTX1</accession>
<reference evidence="7" key="1">
    <citation type="submission" date="2022-11" db="EMBL/GenBank/DDBJ databases">
        <title>Centuries of genome instability and evolution in soft-shell clam transmissible cancer (bioRxiv).</title>
        <authorList>
            <person name="Hart S.F.M."/>
            <person name="Yonemitsu M.A."/>
            <person name="Giersch R.M."/>
            <person name="Beal B.F."/>
            <person name="Arriagada G."/>
            <person name="Davis B.W."/>
            <person name="Ostrander E.A."/>
            <person name="Goff S.P."/>
            <person name="Metzger M.J."/>
        </authorList>
    </citation>
    <scope>NUCLEOTIDE SEQUENCE</scope>
    <source>
        <strain evidence="7">MELC-2E11</strain>
        <tissue evidence="7">Siphon/mantle</tissue>
    </source>
</reference>
<dbReference type="PROSITE" id="PS51294">
    <property type="entry name" value="HTH_MYB"/>
    <property type="match status" value="1"/>
</dbReference>
<evidence type="ECO:0000313" key="8">
    <source>
        <dbReference type="Proteomes" id="UP001164746"/>
    </source>
</evidence>
<dbReference type="PANTHER" id="PTHR46380:SF2">
    <property type="entry name" value="CYCLIN-D-BINDING MYB-LIKE TRANSCRIPTION FACTOR 1"/>
    <property type="match status" value="1"/>
</dbReference>
<dbReference type="SUPFAM" id="SSF46689">
    <property type="entry name" value="Homeodomain-like"/>
    <property type="match status" value="1"/>
</dbReference>
<feature type="domain" description="Myb-like" evidence="5">
    <location>
        <begin position="368"/>
        <end position="417"/>
    </location>
</feature>
<protein>
    <submittedName>
        <fullName evidence="7">DMTF1-like protein</fullName>
    </submittedName>
</protein>
<keyword evidence="8" id="KW-1185">Reference proteome</keyword>
<keyword evidence="2" id="KW-0238">DNA-binding</keyword>
<keyword evidence="3" id="KW-0539">Nucleus</keyword>
<dbReference type="PANTHER" id="PTHR46380">
    <property type="entry name" value="CYCLIN-D-BINDING MYB-LIKE TRANSCRIPTION FACTOR 1"/>
    <property type="match status" value="1"/>
</dbReference>
<dbReference type="CDD" id="cd00167">
    <property type="entry name" value="SANT"/>
    <property type="match status" value="1"/>
</dbReference>
<sequence length="558" mass="62337">MNSDEHGADNDSCDGSREAVKMLMVDGLQEKDMLCAISGQSEMDNVIIKTEDTSMDPDVEAVSSLELTEEGGQDKQFLIVSSSGNSFGVGTLELLPDEADDGEPALKRYRMQAEDGQAYILTVAATGEDQPSTLLAAEHQYQAKEPNEDFTPEMLPGMGGSTKMESGRMKRGQVPKDDVSQSWFTSRDDKNSLHNSGATWKQGQWSKDEVEILQANIAMYCKEHNISDPTVIIFEMSKDDRKQFYRTIAKGLQRPLFSVYRRVTRMLRMKHANDWASIGQALGRSASSVKDKCRLMRDMCNSGKWLPEEEKRLTQSVYELAGGQPGEDIVHGLSWACIAERVVTRSEKQCRTKWLNYMNWKMKGGKEWTREDDMELIIRVSNLGIDDDSDIDWDTLAKDWQSARSPQWLRGKWWSLKKNIPDYNIIPFNGEESLSLEEGDGLDEVEAGTSAYEMPDGDLGLQPRLVIRLEGLSEEGVISRSDSLTDDPSFSTHTLEESVISSPGGMSLKQARYTRPNNGQLMTSFADPMLNSDSNSLMGAVSDVEGDKSHPDDIIVNI</sequence>
<dbReference type="Proteomes" id="UP001164746">
    <property type="component" value="Chromosome 14"/>
</dbReference>